<dbReference type="EMBL" id="SLWA01000006">
    <property type="protein sequence ID" value="TCN55420.1"/>
    <property type="molecule type" value="Genomic_DNA"/>
</dbReference>
<proteinExistence type="predicted"/>
<name>A0ABY2AWB3_9FLAO</name>
<evidence type="ECO:0000313" key="1">
    <source>
        <dbReference type="EMBL" id="TCN55420.1"/>
    </source>
</evidence>
<accession>A0ABY2AWB3</accession>
<evidence type="ECO:0000313" key="2">
    <source>
        <dbReference type="Proteomes" id="UP000295270"/>
    </source>
</evidence>
<keyword evidence="2" id="KW-1185">Reference proteome</keyword>
<dbReference type="Proteomes" id="UP000295270">
    <property type="component" value="Unassembled WGS sequence"/>
</dbReference>
<reference evidence="1 2" key="1">
    <citation type="journal article" date="2015" name="Stand. Genomic Sci.">
        <title>Genomic Encyclopedia of Bacterial and Archaeal Type Strains, Phase III: the genomes of soil and plant-associated and newly described type strains.</title>
        <authorList>
            <person name="Whitman W.B."/>
            <person name="Woyke T."/>
            <person name="Klenk H.P."/>
            <person name="Zhou Y."/>
            <person name="Lilburn T.G."/>
            <person name="Beck B.J."/>
            <person name="De Vos P."/>
            <person name="Vandamme P."/>
            <person name="Eisen J.A."/>
            <person name="Garrity G."/>
            <person name="Hugenholtz P."/>
            <person name="Kyrpides N.C."/>
        </authorList>
    </citation>
    <scope>NUCLEOTIDE SEQUENCE [LARGE SCALE GENOMIC DNA]</scope>
    <source>
        <strain evidence="1 2">P5626</strain>
    </source>
</reference>
<gene>
    <name evidence="1" type="ORF">EV142_106109</name>
</gene>
<protein>
    <submittedName>
        <fullName evidence="1">Uncharacterized protein</fullName>
    </submittedName>
</protein>
<comment type="caution">
    <text evidence="1">The sequence shown here is derived from an EMBL/GenBank/DDBJ whole genome shotgun (WGS) entry which is preliminary data.</text>
</comment>
<sequence length="49" mass="5259">MNTPKAIHCTDNYLINPTNPINLNLIGAGGTGSRMLPELARMNHSLVAL</sequence>
<organism evidence="1 2">
    <name type="scientific">Flavobacterium circumlabens</name>
    <dbReference type="NCBI Taxonomy" id="2133765"/>
    <lineage>
        <taxon>Bacteria</taxon>
        <taxon>Pseudomonadati</taxon>
        <taxon>Bacteroidota</taxon>
        <taxon>Flavobacteriia</taxon>
        <taxon>Flavobacteriales</taxon>
        <taxon>Flavobacteriaceae</taxon>
        <taxon>Flavobacterium</taxon>
    </lineage>
</organism>
<dbReference type="RefSeq" id="WP_306462575.1">
    <property type="nucleotide sequence ID" value="NZ_QWDN01000006.1"/>
</dbReference>